<dbReference type="InterPro" id="IPR000488">
    <property type="entry name" value="Death_dom"/>
</dbReference>
<dbReference type="Pfam" id="PF00531">
    <property type="entry name" value="Death"/>
    <property type="match status" value="1"/>
</dbReference>
<accession>A0A8J9YJA6</accession>
<dbReference type="EMBL" id="OV696686">
    <property type="protein sequence ID" value="CAH1226811.1"/>
    <property type="molecule type" value="Genomic_DNA"/>
</dbReference>
<dbReference type="InterPro" id="IPR011029">
    <property type="entry name" value="DEATH-like_dom_sf"/>
</dbReference>
<proteinExistence type="predicted"/>
<gene>
    <name evidence="2" type="primary">Hypp134</name>
    <name evidence="2" type="ORF">BLAG_LOCUS359</name>
</gene>
<name>A0A8J9YJA6_BRALA</name>
<dbReference type="CDD" id="cd01670">
    <property type="entry name" value="Death"/>
    <property type="match status" value="1"/>
</dbReference>
<dbReference type="SUPFAM" id="SSF47986">
    <property type="entry name" value="DEATH domain"/>
    <property type="match status" value="2"/>
</dbReference>
<evidence type="ECO:0000313" key="2">
    <source>
        <dbReference type="EMBL" id="CAH1226811.1"/>
    </source>
</evidence>
<dbReference type="Gene3D" id="1.10.533.10">
    <property type="entry name" value="Death Domain, Fas"/>
    <property type="match status" value="2"/>
</dbReference>
<organism evidence="2 3">
    <name type="scientific">Branchiostoma lanceolatum</name>
    <name type="common">Common lancelet</name>
    <name type="synonym">Amphioxus lanceolatum</name>
    <dbReference type="NCBI Taxonomy" id="7740"/>
    <lineage>
        <taxon>Eukaryota</taxon>
        <taxon>Metazoa</taxon>
        <taxon>Chordata</taxon>
        <taxon>Cephalochordata</taxon>
        <taxon>Leptocardii</taxon>
        <taxon>Amphioxiformes</taxon>
        <taxon>Branchiostomatidae</taxon>
        <taxon>Branchiostoma</taxon>
    </lineage>
</organism>
<feature type="domain" description="Death" evidence="1">
    <location>
        <begin position="121"/>
        <end position="202"/>
    </location>
</feature>
<evidence type="ECO:0000313" key="3">
    <source>
        <dbReference type="Proteomes" id="UP000838412"/>
    </source>
</evidence>
<dbReference type="Proteomes" id="UP000838412">
    <property type="component" value="Chromosome 1"/>
</dbReference>
<dbReference type="GO" id="GO:0007165">
    <property type="term" value="P:signal transduction"/>
    <property type="evidence" value="ECO:0007669"/>
    <property type="project" value="InterPro"/>
</dbReference>
<protein>
    <submittedName>
        <fullName evidence="2">Hypp134 protein</fullName>
    </submittedName>
</protein>
<keyword evidence="3" id="KW-1185">Reference proteome</keyword>
<dbReference type="OrthoDB" id="10064690at2759"/>
<sequence length="249" mass="28616">MASSVDILSSASSSSVTKEELDYVAANIRPSESRRLLRKLGLNDVTIEQVFHDFEKARCREQLYQGLFQWWICQAKISRRSTLLVFEIRTAPALDTALKLRVRVNCKHRKVSWMDNKVTEEELDYVADNISPSQSRRLLRKLGLKDVTIDQVFYDFKEDRSCEQLYQGLRKCKEKKGSSFTLGELVSALKYIRREDLAEELLAEGTMSSEEDAKLIQSRVIQKRHPSVALKVPCGDRVPRGYHIQSLTS</sequence>
<dbReference type="AlphaFoldDB" id="A0A8J9YJA6"/>
<reference evidence="2" key="1">
    <citation type="submission" date="2022-01" db="EMBL/GenBank/DDBJ databases">
        <authorList>
            <person name="Braso-Vives M."/>
        </authorList>
    </citation>
    <scope>NUCLEOTIDE SEQUENCE</scope>
</reference>
<evidence type="ECO:0000259" key="1">
    <source>
        <dbReference type="Pfam" id="PF00531"/>
    </source>
</evidence>